<keyword evidence="2" id="KW-1185">Reference proteome</keyword>
<dbReference type="InterPro" id="IPR013785">
    <property type="entry name" value="Aldolase_TIM"/>
</dbReference>
<organism evidence="1 2">
    <name type="scientific">Hibiscus sabdariffa</name>
    <name type="common">roselle</name>
    <dbReference type="NCBI Taxonomy" id="183260"/>
    <lineage>
        <taxon>Eukaryota</taxon>
        <taxon>Viridiplantae</taxon>
        <taxon>Streptophyta</taxon>
        <taxon>Embryophyta</taxon>
        <taxon>Tracheophyta</taxon>
        <taxon>Spermatophyta</taxon>
        <taxon>Magnoliopsida</taxon>
        <taxon>eudicotyledons</taxon>
        <taxon>Gunneridae</taxon>
        <taxon>Pentapetalae</taxon>
        <taxon>rosids</taxon>
        <taxon>malvids</taxon>
        <taxon>Malvales</taxon>
        <taxon>Malvaceae</taxon>
        <taxon>Malvoideae</taxon>
        <taxon>Hibiscus</taxon>
    </lineage>
</organism>
<gene>
    <name evidence="1" type="ORF">V6N12_035118</name>
</gene>
<dbReference type="Gene3D" id="3.20.20.70">
    <property type="entry name" value="Aldolase class I"/>
    <property type="match status" value="1"/>
</dbReference>
<evidence type="ECO:0000313" key="2">
    <source>
        <dbReference type="Proteomes" id="UP001472677"/>
    </source>
</evidence>
<protein>
    <recommendedName>
        <fullName evidence="3">Ribulose-phosphate 3-epimerase</fullName>
    </recommendedName>
</protein>
<name>A0ABR1Z8E6_9ROSI</name>
<dbReference type="InterPro" id="IPR011060">
    <property type="entry name" value="RibuloseP-bd_barrel"/>
</dbReference>
<sequence length="99" mass="10746">MNMELDKEFDALPFGVDYGKLEKASFTMLNAILSTEHELLLLSKSDGGLGPSTIDMAASAAANCIVTGSSVFGAPEPAVFEKVFRKISRNVKTFLRMQE</sequence>
<dbReference type="SUPFAM" id="SSF51366">
    <property type="entry name" value="Ribulose-phoshate binding barrel"/>
    <property type="match status" value="1"/>
</dbReference>
<evidence type="ECO:0008006" key="3">
    <source>
        <dbReference type="Google" id="ProtNLM"/>
    </source>
</evidence>
<evidence type="ECO:0000313" key="1">
    <source>
        <dbReference type="EMBL" id="KAK8476218.1"/>
    </source>
</evidence>
<dbReference type="Proteomes" id="UP001472677">
    <property type="component" value="Unassembled WGS sequence"/>
</dbReference>
<accession>A0ABR1Z8E6</accession>
<comment type="caution">
    <text evidence="1">The sequence shown here is derived from an EMBL/GenBank/DDBJ whole genome shotgun (WGS) entry which is preliminary data.</text>
</comment>
<proteinExistence type="predicted"/>
<reference evidence="1 2" key="1">
    <citation type="journal article" date="2024" name="G3 (Bethesda)">
        <title>Genome assembly of Hibiscus sabdariffa L. provides insights into metabolisms of medicinal natural products.</title>
        <authorList>
            <person name="Kim T."/>
        </authorList>
    </citation>
    <scope>NUCLEOTIDE SEQUENCE [LARGE SCALE GENOMIC DNA]</scope>
    <source>
        <strain evidence="1">TK-2024</strain>
        <tissue evidence="1">Old leaves</tissue>
    </source>
</reference>
<dbReference type="EMBL" id="JBBPBM010002586">
    <property type="protein sequence ID" value="KAK8476218.1"/>
    <property type="molecule type" value="Genomic_DNA"/>
</dbReference>